<evidence type="ECO:0000256" key="2">
    <source>
        <dbReference type="ARBA" id="ARBA00022741"/>
    </source>
</evidence>
<keyword evidence="1" id="KW-0813">Transport</keyword>
<name>A0A9X3AFI5_9GAMM</name>
<dbReference type="GO" id="GO:0005886">
    <property type="term" value="C:plasma membrane"/>
    <property type="evidence" value="ECO:0007669"/>
    <property type="project" value="TreeGrafter"/>
</dbReference>
<feature type="compositionally biased region" description="Low complexity" evidence="5">
    <location>
        <begin position="239"/>
        <end position="252"/>
    </location>
</feature>
<dbReference type="EMBL" id="JAOANI010000014">
    <property type="protein sequence ID" value="MCT7358637.1"/>
    <property type="molecule type" value="Genomic_DNA"/>
</dbReference>
<gene>
    <name evidence="7" type="ORF">NYR02_06350</name>
</gene>
<dbReference type="SUPFAM" id="SSF52540">
    <property type="entry name" value="P-loop containing nucleoside triphosphate hydrolases"/>
    <property type="match status" value="1"/>
</dbReference>
<evidence type="ECO:0000313" key="7">
    <source>
        <dbReference type="EMBL" id="MCT7358637.1"/>
    </source>
</evidence>
<dbReference type="GO" id="GO:1902495">
    <property type="term" value="C:transmembrane transporter complex"/>
    <property type="evidence" value="ECO:0007669"/>
    <property type="project" value="UniProtKB-ARBA"/>
</dbReference>
<dbReference type="PANTHER" id="PTHR24220">
    <property type="entry name" value="IMPORT ATP-BINDING PROTEIN"/>
    <property type="match status" value="1"/>
</dbReference>
<evidence type="ECO:0000259" key="6">
    <source>
        <dbReference type="PROSITE" id="PS50893"/>
    </source>
</evidence>
<dbReference type="PANTHER" id="PTHR24220:SF648">
    <property type="entry name" value="ABC TRANSPORTER ATP-BINDING PROTEIN YTRE"/>
    <property type="match status" value="1"/>
</dbReference>
<dbReference type="FunFam" id="3.40.50.300:FF:000032">
    <property type="entry name" value="Export ABC transporter ATP-binding protein"/>
    <property type="match status" value="1"/>
</dbReference>
<reference evidence="7" key="2">
    <citation type="submission" date="2022-08" db="EMBL/GenBank/DDBJ databases">
        <authorList>
            <person name="Dong C."/>
        </authorList>
    </citation>
    <scope>NUCLEOTIDE SEQUENCE</scope>
    <source>
        <strain evidence="7">59MF3M-4</strain>
    </source>
</reference>
<dbReference type="Proteomes" id="UP001147830">
    <property type="component" value="Unassembled WGS sequence"/>
</dbReference>
<evidence type="ECO:0000256" key="4">
    <source>
        <dbReference type="ARBA" id="ARBA00038388"/>
    </source>
</evidence>
<evidence type="ECO:0000313" key="8">
    <source>
        <dbReference type="Proteomes" id="UP001147830"/>
    </source>
</evidence>
<reference evidence="7" key="1">
    <citation type="journal article" date="2022" name="Front. Microbiol.">
        <title>Genome-based taxonomic rearrangement of Oceanobacter-related bacteria including the description of Thalassolituus hydrocarbonoclasticus sp. nov. and Thalassolituus pacificus sp. nov. and emended description of the genus Thalassolituus.</title>
        <authorList>
            <person name="Dong C."/>
            <person name="Wei L."/>
            <person name="Wang J."/>
            <person name="Lai Q."/>
            <person name="Huang Z."/>
            <person name="Shao Z."/>
        </authorList>
    </citation>
    <scope>NUCLEOTIDE SEQUENCE</scope>
    <source>
        <strain evidence="7">59MF3M-4</strain>
    </source>
</reference>
<dbReference type="InterPro" id="IPR027417">
    <property type="entry name" value="P-loop_NTPase"/>
</dbReference>
<dbReference type="GO" id="GO:0016887">
    <property type="term" value="F:ATP hydrolysis activity"/>
    <property type="evidence" value="ECO:0007669"/>
    <property type="project" value="InterPro"/>
</dbReference>
<dbReference type="InterPro" id="IPR003593">
    <property type="entry name" value="AAA+_ATPase"/>
</dbReference>
<evidence type="ECO:0000256" key="1">
    <source>
        <dbReference type="ARBA" id="ARBA00022448"/>
    </source>
</evidence>
<protein>
    <submittedName>
        <fullName evidence="7">ABC transporter ATP-binding protein</fullName>
    </submittedName>
</protein>
<dbReference type="InterPro" id="IPR015854">
    <property type="entry name" value="ABC_transpr_LolD-like"/>
</dbReference>
<dbReference type="PROSITE" id="PS00211">
    <property type="entry name" value="ABC_TRANSPORTER_1"/>
    <property type="match status" value="1"/>
</dbReference>
<keyword evidence="2" id="KW-0547">Nucleotide-binding</keyword>
<dbReference type="Pfam" id="PF00005">
    <property type="entry name" value="ABC_tran"/>
    <property type="match status" value="1"/>
</dbReference>
<feature type="domain" description="ABC transporter" evidence="6">
    <location>
        <begin position="15"/>
        <end position="251"/>
    </location>
</feature>
<comment type="similarity">
    <text evidence="4">Belongs to the ABC transporter superfamily. Macrolide exporter (TC 3.A.1.122) family.</text>
</comment>
<dbReference type="SMART" id="SM00382">
    <property type="entry name" value="AAA"/>
    <property type="match status" value="1"/>
</dbReference>
<dbReference type="RefSeq" id="WP_260975530.1">
    <property type="nucleotide sequence ID" value="NZ_JAOANI010000014.1"/>
</dbReference>
<dbReference type="PROSITE" id="PS50893">
    <property type="entry name" value="ABC_TRANSPORTER_2"/>
    <property type="match status" value="1"/>
</dbReference>
<sequence>MSQAKSAAAANTALIHVQAVNKTFLLGDEPVHALNDINLSIQAGEYLSVMGPSGSGKSTLLNMLGLLDVPDNGQYWLNGADTVPMNEEQRAVYRRSHIGFVFQSYHLIPRLSASENIELPLILAGIAPAERKRRLAPVIERLGLGSRAGHLPNQLSGGQRQRVAIGRAIIMKPRMLLADEPTGNLDSQSGAEVVQLLEELNNDGITLVVVTHDADLGRRASRRIRMVDGVIVNDERTPSSDTQSRTDQSDAP</sequence>
<dbReference type="CDD" id="cd03255">
    <property type="entry name" value="ABC_MJ0796_LolCDE_FtsE"/>
    <property type="match status" value="1"/>
</dbReference>
<proteinExistence type="inferred from homology"/>
<dbReference type="InterPro" id="IPR017871">
    <property type="entry name" value="ABC_transporter-like_CS"/>
</dbReference>
<dbReference type="GO" id="GO:0005524">
    <property type="term" value="F:ATP binding"/>
    <property type="evidence" value="ECO:0007669"/>
    <property type="project" value="UniProtKB-KW"/>
</dbReference>
<keyword evidence="3 7" id="KW-0067">ATP-binding</keyword>
<evidence type="ECO:0000256" key="3">
    <source>
        <dbReference type="ARBA" id="ARBA00022840"/>
    </source>
</evidence>
<comment type="caution">
    <text evidence="7">The sequence shown here is derived from an EMBL/GenBank/DDBJ whole genome shotgun (WGS) entry which is preliminary data.</text>
</comment>
<evidence type="ECO:0000256" key="5">
    <source>
        <dbReference type="SAM" id="MobiDB-lite"/>
    </source>
</evidence>
<feature type="region of interest" description="Disordered" evidence="5">
    <location>
        <begin position="232"/>
        <end position="252"/>
    </location>
</feature>
<dbReference type="InterPro" id="IPR003439">
    <property type="entry name" value="ABC_transporter-like_ATP-bd"/>
</dbReference>
<dbReference type="GO" id="GO:0022857">
    <property type="term" value="F:transmembrane transporter activity"/>
    <property type="evidence" value="ECO:0007669"/>
    <property type="project" value="TreeGrafter"/>
</dbReference>
<dbReference type="AlphaFoldDB" id="A0A9X3AFI5"/>
<organism evidence="7 8">
    <name type="scientific">Thalassolituus pacificus</name>
    <dbReference type="NCBI Taxonomy" id="2975440"/>
    <lineage>
        <taxon>Bacteria</taxon>
        <taxon>Pseudomonadati</taxon>
        <taxon>Pseudomonadota</taxon>
        <taxon>Gammaproteobacteria</taxon>
        <taxon>Oceanospirillales</taxon>
        <taxon>Oceanospirillaceae</taxon>
        <taxon>Thalassolituus</taxon>
    </lineage>
</organism>
<accession>A0A9X3AFI5</accession>
<keyword evidence="8" id="KW-1185">Reference proteome</keyword>
<dbReference type="Gene3D" id="3.40.50.300">
    <property type="entry name" value="P-loop containing nucleotide triphosphate hydrolases"/>
    <property type="match status" value="1"/>
</dbReference>
<dbReference type="InterPro" id="IPR017911">
    <property type="entry name" value="MacB-like_ATP-bd"/>
</dbReference>